<dbReference type="AlphaFoldDB" id="A0A0J1B460"/>
<evidence type="ECO:0000256" key="3">
    <source>
        <dbReference type="SAM" id="MobiDB-lite"/>
    </source>
</evidence>
<feature type="transmembrane region" description="Helical" evidence="4">
    <location>
        <begin position="235"/>
        <end position="254"/>
    </location>
</feature>
<evidence type="ECO:0000313" key="6">
    <source>
        <dbReference type="Proteomes" id="UP000053611"/>
    </source>
</evidence>
<evidence type="ECO:0000256" key="1">
    <source>
        <dbReference type="ARBA" id="ARBA00004141"/>
    </source>
</evidence>
<comment type="similarity">
    <text evidence="2">Belongs to the major facilitator superfamily. Monocarboxylate porter (TC 2.A.1.13) family.</text>
</comment>
<dbReference type="InterPro" id="IPR050327">
    <property type="entry name" value="Proton-linked_MCT"/>
</dbReference>
<dbReference type="Gene3D" id="1.20.1250.20">
    <property type="entry name" value="MFS general substrate transporter like domains"/>
    <property type="match status" value="1"/>
</dbReference>
<sequence length="469" mass="49345">MSADIALERLGLSDLPSLSESPYASAPGPSIPQTPVEESGRSTPKAARDEIEPPSSPVTDREVTPLAQADSGREAWLFLIAGTVIETTVWGLLNAVGVLEHYWAEELFPGQHDTVTVASALMNGLSYLGVGFFGPLLTSFPQWSKGVQILGLVVSTAGLIGAAFANSPTQLIGTIGVLFPFSAALYLPCATLVYEWFYEKRGLATGIMFAGTGVGGTVFPFVLDGLLKRFGYKATMIAFGVGYAALNAVSLIFIRRRVPLGGAVIRRRPKVEWRLLATWTFACGFLVIFLSSLGNFNPTLWIPTFADKVGADKPGGVALVAIMNAASVPGNLVLGWVSDRLPTKVMIMIVCFGGAIGVLLPWGFGTTSGPLVVFALIWGLTALSMPGIWSRIITPICRDDPTLPGLVFSIFASLRGVGNVTAGPISSKLLKVDAFKGAAGAYGTNFGAVLVYTAVTTFAGGIFGALFPA</sequence>
<feature type="transmembrane region" description="Helical" evidence="4">
    <location>
        <begin position="345"/>
        <end position="365"/>
    </location>
</feature>
<gene>
    <name evidence="5" type="ORF">CC85DRAFT_84954</name>
</gene>
<feature type="transmembrane region" description="Helical" evidence="4">
    <location>
        <begin position="203"/>
        <end position="223"/>
    </location>
</feature>
<comment type="subcellular location">
    <subcellularLocation>
        <location evidence="1">Membrane</location>
        <topology evidence="1">Multi-pass membrane protein</topology>
    </subcellularLocation>
</comment>
<feature type="transmembrane region" description="Helical" evidence="4">
    <location>
        <begin position="371"/>
        <end position="393"/>
    </location>
</feature>
<feature type="transmembrane region" description="Helical" evidence="4">
    <location>
        <begin position="75"/>
        <end position="97"/>
    </location>
</feature>
<dbReference type="InterPro" id="IPR011701">
    <property type="entry name" value="MFS"/>
</dbReference>
<reference evidence="5 6" key="1">
    <citation type="submission" date="2015-03" db="EMBL/GenBank/DDBJ databases">
        <title>Genomics and transcriptomics of the oil-accumulating basidiomycete yeast T. oleaginosus allow insights into substrate utilization and the diverse evolutionary trajectories of mating systems in fungi.</title>
        <authorList>
            <consortium name="DOE Joint Genome Institute"/>
            <person name="Kourist R."/>
            <person name="Kracht O."/>
            <person name="Bracharz F."/>
            <person name="Lipzen A."/>
            <person name="Nolan M."/>
            <person name="Ohm R."/>
            <person name="Grigoriev I."/>
            <person name="Sun S."/>
            <person name="Heitman J."/>
            <person name="Bruck T."/>
            <person name="Nowrousian M."/>
        </authorList>
    </citation>
    <scope>NUCLEOTIDE SEQUENCE [LARGE SCALE GENOMIC DNA]</scope>
    <source>
        <strain evidence="5 6">IBC0246</strain>
    </source>
</reference>
<dbReference type="Pfam" id="PF07690">
    <property type="entry name" value="MFS_1"/>
    <property type="match status" value="1"/>
</dbReference>
<feature type="transmembrane region" description="Helical" evidence="4">
    <location>
        <begin position="405"/>
        <end position="426"/>
    </location>
</feature>
<dbReference type="Proteomes" id="UP000053611">
    <property type="component" value="Unassembled WGS sequence"/>
</dbReference>
<protein>
    <submittedName>
        <fullName evidence="5">Putative monocarboxylic acid transporter</fullName>
    </submittedName>
</protein>
<dbReference type="GO" id="GO:0016020">
    <property type="term" value="C:membrane"/>
    <property type="evidence" value="ECO:0007669"/>
    <property type="project" value="UniProtKB-SubCell"/>
</dbReference>
<feature type="transmembrane region" description="Helical" evidence="4">
    <location>
        <begin position="117"/>
        <end position="137"/>
    </location>
</feature>
<accession>A0A0J1B460</accession>
<dbReference type="GeneID" id="28988066"/>
<keyword evidence="4" id="KW-1133">Transmembrane helix</keyword>
<feature type="region of interest" description="Disordered" evidence="3">
    <location>
        <begin position="15"/>
        <end position="63"/>
    </location>
</feature>
<evidence type="ECO:0000313" key="5">
    <source>
        <dbReference type="EMBL" id="KLT42424.1"/>
    </source>
</evidence>
<organism evidence="5 6">
    <name type="scientific">Cutaneotrichosporon oleaginosum</name>
    <dbReference type="NCBI Taxonomy" id="879819"/>
    <lineage>
        <taxon>Eukaryota</taxon>
        <taxon>Fungi</taxon>
        <taxon>Dikarya</taxon>
        <taxon>Basidiomycota</taxon>
        <taxon>Agaricomycotina</taxon>
        <taxon>Tremellomycetes</taxon>
        <taxon>Trichosporonales</taxon>
        <taxon>Trichosporonaceae</taxon>
        <taxon>Cutaneotrichosporon</taxon>
    </lineage>
</organism>
<dbReference type="GO" id="GO:0022857">
    <property type="term" value="F:transmembrane transporter activity"/>
    <property type="evidence" value="ECO:0007669"/>
    <property type="project" value="InterPro"/>
</dbReference>
<dbReference type="PANTHER" id="PTHR11360:SF287">
    <property type="entry name" value="MFS MONOCARBOXYLATE TRANSPORTER"/>
    <property type="match status" value="1"/>
</dbReference>
<feature type="transmembrane region" description="Helical" evidence="4">
    <location>
        <begin position="171"/>
        <end position="194"/>
    </location>
</feature>
<feature type="transmembrane region" description="Helical" evidence="4">
    <location>
        <begin position="149"/>
        <end position="165"/>
    </location>
</feature>
<dbReference type="PANTHER" id="PTHR11360">
    <property type="entry name" value="MONOCARBOXYLATE TRANSPORTER"/>
    <property type="match status" value="1"/>
</dbReference>
<feature type="transmembrane region" description="Helical" evidence="4">
    <location>
        <begin position="446"/>
        <end position="467"/>
    </location>
</feature>
<dbReference type="InterPro" id="IPR036259">
    <property type="entry name" value="MFS_trans_sf"/>
</dbReference>
<dbReference type="EMBL" id="KQ087205">
    <property type="protein sequence ID" value="KLT42424.1"/>
    <property type="molecule type" value="Genomic_DNA"/>
</dbReference>
<dbReference type="SUPFAM" id="SSF103473">
    <property type="entry name" value="MFS general substrate transporter"/>
    <property type="match status" value="1"/>
</dbReference>
<keyword evidence="4" id="KW-0472">Membrane</keyword>
<dbReference type="RefSeq" id="XP_018278915.1">
    <property type="nucleotide sequence ID" value="XM_018427463.1"/>
</dbReference>
<feature type="transmembrane region" description="Helical" evidence="4">
    <location>
        <begin position="316"/>
        <end position="338"/>
    </location>
</feature>
<evidence type="ECO:0000256" key="4">
    <source>
        <dbReference type="SAM" id="Phobius"/>
    </source>
</evidence>
<name>A0A0J1B460_9TREE</name>
<keyword evidence="4" id="KW-0812">Transmembrane</keyword>
<evidence type="ECO:0000256" key="2">
    <source>
        <dbReference type="ARBA" id="ARBA00006727"/>
    </source>
</evidence>
<dbReference type="OrthoDB" id="2213137at2759"/>
<feature type="transmembrane region" description="Helical" evidence="4">
    <location>
        <begin position="275"/>
        <end position="296"/>
    </location>
</feature>
<keyword evidence="6" id="KW-1185">Reference proteome</keyword>
<proteinExistence type="inferred from homology"/>